<evidence type="ECO:0000256" key="3">
    <source>
        <dbReference type="ARBA" id="ARBA00022722"/>
    </source>
</evidence>
<evidence type="ECO:0008006" key="10">
    <source>
        <dbReference type="Google" id="ProtNLM"/>
    </source>
</evidence>
<dbReference type="InterPro" id="IPR002036">
    <property type="entry name" value="YbeY"/>
</dbReference>
<dbReference type="GO" id="GO:0006364">
    <property type="term" value="P:rRNA processing"/>
    <property type="evidence" value="ECO:0007669"/>
    <property type="project" value="InterPro"/>
</dbReference>
<proteinExistence type="inferred from homology"/>
<keyword evidence="4" id="KW-0479">Metal-binding</keyword>
<dbReference type="NCBIfam" id="TIGR00043">
    <property type="entry name" value="rRNA maturation RNase YbeY"/>
    <property type="match status" value="1"/>
</dbReference>
<organism evidence="8 9">
    <name type="scientific">Candidatus Roizmanbacteria bacterium RIFCSPLOWO2_01_FULL_35_13</name>
    <dbReference type="NCBI Taxonomy" id="1802055"/>
    <lineage>
        <taxon>Bacteria</taxon>
        <taxon>Candidatus Roizmaniibacteriota</taxon>
    </lineage>
</organism>
<evidence type="ECO:0000256" key="5">
    <source>
        <dbReference type="ARBA" id="ARBA00022759"/>
    </source>
</evidence>
<dbReference type="Proteomes" id="UP000179270">
    <property type="component" value="Unassembled WGS sequence"/>
</dbReference>
<evidence type="ECO:0000256" key="2">
    <source>
        <dbReference type="ARBA" id="ARBA00010875"/>
    </source>
</evidence>
<comment type="similarity">
    <text evidence="2">Belongs to the endoribonuclease YbeY family.</text>
</comment>
<keyword evidence="5" id="KW-0255">Endonuclease</keyword>
<gene>
    <name evidence="8" type="ORF">A3A74_02950</name>
</gene>
<dbReference type="InterPro" id="IPR023091">
    <property type="entry name" value="MetalPrtase_cat_dom_sf_prd"/>
</dbReference>
<keyword evidence="3" id="KW-0540">Nuclease</keyword>
<dbReference type="GO" id="GO:0004222">
    <property type="term" value="F:metalloendopeptidase activity"/>
    <property type="evidence" value="ECO:0007669"/>
    <property type="project" value="InterPro"/>
</dbReference>
<dbReference type="EMBL" id="MGAF01000032">
    <property type="protein sequence ID" value="OGK40524.1"/>
    <property type="molecule type" value="Genomic_DNA"/>
</dbReference>
<name>A0A1F7IAY8_9BACT</name>
<sequence>MLNIVSSSRYKINRKLVKTVFSEVLTGYGIPDNAIFNLIFVGKKKMKDISAKYKKENVALPVLSFAYNDRMKNPDSESPFGEIFICYPQAVLLAAERQKKVDIIMTQLIKHGIENILK</sequence>
<evidence type="ECO:0000313" key="9">
    <source>
        <dbReference type="Proteomes" id="UP000179270"/>
    </source>
</evidence>
<reference evidence="8 9" key="1">
    <citation type="journal article" date="2016" name="Nat. Commun.">
        <title>Thousands of microbial genomes shed light on interconnected biogeochemical processes in an aquifer system.</title>
        <authorList>
            <person name="Anantharaman K."/>
            <person name="Brown C.T."/>
            <person name="Hug L.A."/>
            <person name="Sharon I."/>
            <person name="Castelle C.J."/>
            <person name="Probst A.J."/>
            <person name="Thomas B.C."/>
            <person name="Singh A."/>
            <person name="Wilkins M.J."/>
            <person name="Karaoz U."/>
            <person name="Brodie E.L."/>
            <person name="Williams K.H."/>
            <person name="Hubbard S.S."/>
            <person name="Banfield J.F."/>
        </authorList>
    </citation>
    <scope>NUCLEOTIDE SEQUENCE [LARGE SCALE GENOMIC DNA]</scope>
</reference>
<dbReference type="GO" id="GO:0004519">
    <property type="term" value="F:endonuclease activity"/>
    <property type="evidence" value="ECO:0007669"/>
    <property type="project" value="UniProtKB-KW"/>
</dbReference>
<evidence type="ECO:0000256" key="1">
    <source>
        <dbReference type="ARBA" id="ARBA00001947"/>
    </source>
</evidence>
<accession>A0A1F7IAY8</accession>
<evidence type="ECO:0000256" key="7">
    <source>
        <dbReference type="ARBA" id="ARBA00022833"/>
    </source>
</evidence>
<evidence type="ECO:0000313" key="8">
    <source>
        <dbReference type="EMBL" id="OGK40524.1"/>
    </source>
</evidence>
<keyword evidence="7" id="KW-0862">Zinc</keyword>
<keyword evidence="6" id="KW-0378">Hydrolase</keyword>
<comment type="cofactor">
    <cofactor evidence="1">
        <name>Zn(2+)</name>
        <dbReference type="ChEBI" id="CHEBI:29105"/>
    </cofactor>
</comment>
<evidence type="ECO:0000256" key="6">
    <source>
        <dbReference type="ARBA" id="ARBA00022801"/>
    </source>
</evidence>
<protein>
    <recommendedName>
        <fullName evidence="10">rRNA maturation RNase YbeY</fullName>
    </recommendedName>
</protein>
<dbReference type="SUPFAM" id="SSF55486">
    <property type="entry name" value="Metalloproteases ('zincins'), catalytic domain"/>
    <property type="match status" value="1"/>
</dbReference>
<dbReference type="GO" id="GO:0046872">
    <property type="term" value="F:metal ion binding"/>
    <property type="evidence" value="ECO:0007669"/>
    <property type="project" value="UniProtKB-KW"/>
</dbReference>
<comment type="caution">
    <text evidence="8">The sequence shown here is derived from an EMBL/GenBank/DDBJ whole genome shotgun (WGS) entry which is preliminary data.</text>
</comment>
<evidence type="ECO:0000256" key="4">
    <source>
        <dbReference type="ARBA" id="ARBA00022723"/>
    </source>
</evidence>
<dbReference type="AlphaFoldDB" id="A0A1F7IAY8"/>
<dbReference type="STRING" id="1802055.A3A74_02950"/>
<dbReference type="Pfam" id="PF02130">
    <property type="entry name" value="YbeY"/>
    <property type="match status" value="1"/>
</dbReference>
<dbReference type="Gene3D" id="3.40.390.30">
    <property type="entry name" value="Metalloproteases ('zincins'), catalytic domain"/>
    <property type="match status" value="1"/>
</dbReference>